<feature type="compositionally biased region" description="Basic and acidic residues" evidence="6">
    <location>
        <begin position="11"/>
        <end position="32"/>
    </location>
</feature>
<evidence type="ECO:0000256" key="5">
    <source>
        <dbReference type="ARBA" id="ARBA00023136"/>
    </source>
</evidence>
<dbReference type="Proteomes" id="UP000320333">
    <property type="component" value="Unassembled WGS sequence"/>
</dbReference>
<dbReference type="PANTHER" id="PTHR42770">
    <property type="entry name" value="AMINO ACID TRANSPORTER-RELATED"/>
    <property type="match status" value="1"/>
</dbReference>
<dbReference type="GO" id="GO:0022857">
    <property type="term" value="F:transmembrane transporter activity"/>
    <property type="evidence" value="ECO:0007669"/>
    <property type="project" value="InterPro"/>
</dbReference>
<dbReference type="PIRSF" id="PIRSF006060">
    <property type="entry name" value="AA_transporter"/>
    <property type="match status" value="1"/>
</dbReference>
<feature type="region of interest" description="Disordered" evidence="6">
    <location>
        <begin position="1"/>
        <end position="34"/>
    </location>
</feature>
<comment type="caution">
    <text evidence="8">The sequence shown here is derived from an EMBL/GenBank/DDBJ whole genome shotgun (WGS) entry which is preliminary data.</text>
</comment>
<feature type="transmembrane region" description="Helical" evidence="7">
    <location>
        <begin position="90"/>
        <end position="111"/>
    </location>
</feature>
<feature type="transmembrane region" description="Helical" evidence="7">
    <location>
        <begin position="476"/>
        <end position="496"/>
    </location>
</feature>
<evidence type="ECO:0000256" key="7">
    <source>
        <dbReference type="SAM" id="Phobius"/>
    </source>
</evidence>
<protein>
    <recommendedName>
        <fullName evidence="10">Amino acid permease/ SLC12A domain-containing protein</fullName>
    </recommendedName>
</protein>
<dbReference type="InterPro" id="IPR002293">
    <property type="entry name" value="AA/rel_permease1"/>
</dbReference>
<keyword evidence="2" id="KW-1003">Cell membrane</keyword>
<dbReference type="STRING" id="246404.A0A507FD97"/>
<evidence type="ECO:0000256" key="2">
    <source>
        <dbReference type="ARBA" id="ARBA00022475"/>
    </source>
</evidence>
<reference evidence="8 9" key="1">
    <citation type="journal article" date="2019" name="Sci. Rep.">
        <title>Comparative genomics of chytrid fungi reveal insights into the obligate biotrophic and pathogenic lifestyle of Synchytrium endobioticum.</title>
        <authorList>
            <person name="van de Vossenberg B.T.L.H."/>
            <person name="Warris S."/>
            <person name="Nguyen H.D.T."/>
            <person name="van Gent-Pelzer M.P.E."/>
            <person name="Joly D.L."/>
            <person name="van de Geest H.C."/>
            <person name="Bonants P.J.M."/>
            <person name="Smith D.S."/>
            <person name="Levesque C.A."/>
            <person name="van der Lee T.A.J."/>
        </authorList>
    </citation>
    <scope>NUCLEOTIDE SEQUENCE [LARGE SCALE GENOMIC DNA]</scope>
    <source>
        <strain evidence="8 9">CBS 675.73</strain>
    </source>
</reference>
<feature type="transmembrane region" description="Helical" evidence="7">
    <location>
        <begin position="379"/>
        <end position="400"/>
    </location>
</feature>
<dbReference type="PANTHER" id="PTHR42770:SF7">
    <property type="entry name" value="MEMBRANE PROTEIN"/>
    <property type="match status" value="1"/>
</dbReference>
<dbReference type="InterPro" id="IPR050367">
    <property type="entry name" value="APC_superfamily"/>
</dbReference>
<evidence type="ECO:0000256" key="1">
    <source>
        <dbReference type="ARBA" id="ARBA00004651"/>
    </source>
</evidence>
<sequence>MSTQRANIDSFQDRGVKISSKQPERSAARETFIRSPASEATPSEMIHNLDTDEYVHKRKLRNACTNAYQVWGYVVGMVVAGHFSGFNRGYAYGLGSMIVAHILGSVFMIAFSMKLTELVTAIPFVGGFTTYAALVFNEDIACVVGYVYALYLLLAGAESTQFCSNVLQALLSPTSNLVILYYFLTLSLCISINLYPKAFFNVITVTSFLSCALVIFSLLAAAKNFSYNDAFGTSYYDSNGLQQASSDFLPLGSYGVFASIPYALYLISGFESLPYCVEETADIATSIPKGMTAANLTIIIVSWISLVVSAGMPPGVAGAILTHVFKLSNDQAVALISLPAAFSSQLATLYTSSRVIYGLSRGGYLPTILSLTSRTGAPYLAIATTSVIFCLFSIIFLFTLDAGSYLSLFVVATILLLIIYLVVPVAYILIKKRFPALNRPWRIESKSAALFVATLSFGIACAMLFGNVAFDYIWQWDLLWVLVALLCVSPVCYFVVRKCLKESPDRAYVSCLRGLWAA</sequence>
<keyword evidence="3 7" id="KW-0812">Transmembrane</keyword>
<evidence type="ECO:0000313" key="9">
    <source>
        <dbReference type="Proteomes" id="UP000320333"/>
    </source>
</evidence>
<feature type="transmembrane region" description="Helical" evidence="7">
    <location>
        <begin position="406"/>
        <end position="430"/>
    </location>
</feature>
<feature type="transmembrane region" description="Helical" evidence="7">
    <location>
        <begin position="450"/>
        <end position="470"/>
    </location>
</feature>
<evidence type="ECO:0008006" key="10">
    <source>
        <dbReference type="Google" id="ProtNLM"/>
    </source>
</evidence>
<gene>
    <name evidence="8" type="ORF">CcCBS67573_g05474</name>
</gene>
<dbReference type="OrthoDB" id="3900342at2759"/>
<feature type="transmembrane region" description="Helical" evidence="7">
    <location>
        <begin position="293"/>
        <end position="312"/>
    </location>
</feature>
<organism evidence="8 9">
    <name type="scientific">Chytriomyces confervae</name>
    <dbReference type="NCBI Taxonomy" id="246404"/>
    <lineage>
        <taxon>Eukaryota</taxon>
        <taxon>Fungi</taxon>
        <taxon>Fungi incertae sedis</taxon>
        <taxon>Chytridiomycota</taxon>
        <taxon>Chytridiomycota incertae sedis</taxon>
        <taxon>Chytridiomycetes</taxon>
        <taxon>Chytridiales</taxon>
        <taxon>Chytriomycetaceae</taxon>
        <taxon>Chytriomyces</taxon>
    </lineage>
</organism>
<feature type="transmembrane region" description="Helical" evidence="7">
    <location>
        <begin position="332"/>
        <end position="351"/>
    </location>
</feature>
<keyword evidence="9" id="KW-1185">Reference proteome</keyword>
<evidence type="ECO:0000256" key="3">
    <source>
        <dbReference type="ARBA" id="ARBA00022692"/>
    </source>
</evidence>
<evidence type="ECO:0000256" key="4">
    <source>
        <dbReference type="ARBA" id="ARBA00022989"/>
    </source>
</evidence>
<feature type="transmembrane region" description="Helical" evidence="7">
    <location>
        <begin position="67"/>
        <end position="84"/>
    </location>
</feature>
<dbReference type="Pfam" id="PF13520">
    <property type="entry name" value="AA_permease_2"/>
    <property type="match status" value="1"/>
</dbReference>
<feature type="compositionally biased region" description="Polar residues" evidence="6">
    <location>
        <begin position="1"/>
        <end position="10"/>
    </location>
</feature>
<comment type="subcellular location">
    <subcellularLocation>
        <location evidence="1">Cell membrane</location>
        <topology evidence="1">Multi-pass membrane protein</topology>
    </subcellularLocation>
</comment>
<name>A0A507FD97_9FUNG</name>
<evidence type="ECO:0000256" key="6">
    <source>
        <dbReference type="SAM" id="MobiDB-lite"/>
    </source>
</evidence>
<dbReference type="GO" id="GO:0005886">
    <property type="term" value="C:plasma membrane"/>
    <property type="evidence" value="ECO:0007669"/>
    <property type="project" value="UniProtKB-SubCell"/>
</dbReference>
<accession>A0A507FD97</accession>
<dbReference type="AlphaFoldDB" id="A0A507FD97"/>
<feature type="transmembrane region" description="Helical" evidence="7">
    <location>
        <begin position="202"/>
        <end position="222"/>
    </location>
</feature>
<dbReference type="EMBL" id="QEAP01000198">
    <property type="protein sequence ID" value="TPX73256.1"/>
    <property type="molecule type" value="Genomic_DNA"/>
</dbReference>
<keyword evidence="4 7" id="KW-1133">Transmembrane helix</keyword>
<proteinExistence type="predicted"/>
<evidence type="ECO:0000313" key="8">
    <source>
        <dbReference type="EMBL" id="TPX73256.1"/>
    </source>
</evidence>
<dbReference type="Gene3D" id="1.20.1740.10">
    <property type="entry name" value="Amino acid/polyamine transporter I"/>
    <property type="match status" value="1"/>
</dbReference>
<feature type="transmembrane region" description="Helical" evidence="7">
    <location>
        <begin position="179"/>
        <end position="196"/>
    </location>
</feature>
<keyword evidence="5 7" id="KW-0472">Membrane</keyword>